<proteinExistence type="predicted"/>
<reference evidence="5" key="1">
    <citation type="journal article" date="2014" name="Int. J. Syst. Evol. Microbiol.">
        <title>Complete genome sequence of Corynebacterium casei LMG S-19264T (=DSM 44701T), isolated from a smear-ripened cheese.</title>
        <authorList>
            <consortium name="US DOE Joint Genome Institute (JGI-PGF)"/>
            <person name="Walter F."/>
            <person name="Albersmeier A."/>
            <person name="Kalinowski J."/>
            <person name="Ruckert C."/>
        </authorList>
    </citation>
    <scope>NUCLEOTIDE SEQUENCE</scope>
    <source>
        <strain evidence="5">JCM 3172</strain>
    </source>
</reference>
<dbReference type="EMBL" id="BMQQ01000009">
    <property type="protein sequence ID" value="GGT33037.1"/>
    <property type="molecule type" value="Genomic_DNA"/>
</dbReference>
<evidence type="ECO:0000313" key="6">
    <source>
        <dbReference type="Proteomes" id="UP000619486"/>
    </source>
</evidence>
<feature type="compositionally biased region" description="Polar residues" evidence="2">
    <location>
        <begin position="181"/>
        <end position="193"/>
    </location>
</feature>
<sequence>MYVYGKRLLLWSVAAVLTSATACAAPARTGPPPVPRLPSPTPGRAAAPGVGLPSVGVLADEDGHWCTASVVDSPRGDVVATAAHCVFTDGAYAEDFSFVPGYRGADPGTRPYGSWKVRAVQVDDGWRDDGDDAVDYAFLTLEPDERGRSVQQVVGGAEADWASPAHRRVTVVGYPNEDHNPSGTPVSCTTDTSPDPELDGSMRMECAGFWDGTSGSPWLADYRDARHPGRLIGVLSGGETDTESTAVVFDARARELYEKAAGA</sequence>
<evidence type="ECO:0000259" key="4">
    <source>
        <dbReference type="Pfam" id="PF00089"/>
    </source>
</evidence>
<dbReference type="GO" id="GO:0006508">
    <property type="term" value="P:proteolysis"/>
    <property type="evidence" value="ECO:0007669"/>
    <property type="project" value="InterPro"/>
</dbReference>
<dbReference type="InterPro" id="IPR043504">
    <property type="entry name" value="Peptidase_S1_PA_chymotrypsin"/>
</dbReference>
<evidence type="ECO:0000256" key="2">
    <source>
        <dbReference type="SAM" id="MobiDB-lite"/>
    </source>
</evidence>
<gene>
    <name evidence="5" type="ORF">GCM10014713_28200</name>
</gene>
<dbReference type="Proteomes" id="UP000619486">
    <property type="component" value="Unassembled WGS sequence"/>
</dbReference>
<dbReference type="SUPFAM" id="SSF50494">
    <property type="entry name" value="Trypsin-like serine proteases"/>
    <property type="match status" value="1"/>
</dbReference>
<dbReference type="InterPro" id="IPR009003">
    <property type="entry name" value="Peptidase_S1_PA"/>
</dbReference>
<evidence type="ECO:0000256" key="1">
    <source>
        <dbReference type="ARBA" id="ARBA00022729"/>
    </source>
</evidence>
<accession>A0A918H2B5</accession>
<feature type="region of interest" description="Disordered" evidence="2">
    <location>
        <begin position="175"/>
        <end position="194"/>
    </location>
</feature>
<protein>
    <recommendedName>
        <fullName evidence="4">Peptidase S1 domain-containing protein</fullName>
    </recommendedName>
</protein>
<dbReference type="Gene3D" id="2.40.10.10">
    <property type="entry name" value="Trypsin-like serine proteases"/>
    <property type="match status" value="2"/>
</dbReference>
<dbReference type="InterPro" id="IPR050966">
    <property type="entry name" value="Glutamyl_endopeptidase"/>
</dbReference>
<dbReference type="InterPro" id="IPR001254">
    <property type="entry name" value="Trypsin_dom"/>
</dbReference>
<organism evidence="5 6">
    <name type="scientific">Streptomyces purpureus</name>
    <dbReference type="NCBI Taxonomy" id="1951"/>
    <lineage>
        <taxon>Bacteria</taxon>
        <taxon>Bacillati</taxon>
        <taxon>Actinomycetota</taxon>
        <taxon>Actinomycetes</taxon>
        <taxon>Kitasatosporales</taxon>
        <taxon>Streptomycetaceae</taxon>
        <taxon>Streptomyces</taxon>
    </lineage>
</organism>
<feature type="domain" description="Peptidase S1" evidence="4">
    <location>
        <begin position="45"/>
        <end position="244"/>
    </location>
</feature>
<comment type="caution">
    <text evidence="5">The sequence shown here is derived from an EMBL/GenBank/DDBJ whole genome shotgun (WGS) entry which is preliminary data.</text>
</comment>
<feature type="chain" id="PRO_5037505483" description="Peptidase S1 domain-containing protein" evidence="3">
    <location>
        <begin position="25"/>
        <end position="263"/>
    </location>
</feature>
<dbReference type="RefSeq" id="WP_019889410.1">
    <property type="nucleotide sequence ID" value="NZ_BMQQ01000009.1"/>
</dbReference>
<evidence type="ECO:0000313" key="5">
    <source>
        <dbReference type="EMBL" id="GGT33037.1"/>
    </source>
</evidence>
<feature type="region of interest" description="Disordered" evidence="2">
    <location>
        <begin position="25"/>
        <end position="46"/>
    </location>
</feature>
<dbReference type="GO" id="GO:0004252">
    <property type="term" value="F:serine-type endopeptidase activity"/>
    <property type="evidence" value="ECO:0007669"/>
    <property type="project" value="InterPro"/>
</dbReference>
<dbReference type="PANTHER" id="PTHR15462:SF8">
    <property type="entry name" value="SERINE PROTEASE"/>
    <property type="match status" value="1"/>
</dbReference>
<feature type="signal peptide" evidence="3">
    <location>
        <begin position="1"/>
        <end position="24"/>
    </location>
</feature>
<dbReference type="PANTHER" id="PTHR15462">
    <property type="entry name" value="SERINE PROTEASE"/>
    <property type="match status" value="1"/>
</dbReference>
<keyword evidence="6" id="KW-1185">Reference proteome</keyword>
<evidence type="ECO:0000256" key="3">
    <source>
        <dbReference type="SAM" id="SignalP"/>
    </source>
</evidence>
<name>A0A918H2B5_9ACTN</name>
<dbReference type="AlphaFoldDB" id="A0A918H2B5"/>
<reference evidence="5" key="2">
    <citation type="submission" date="2020-09" db="EMBL/GenBank/DDBJ databases">
        <authorList>
            <person name="Sun Q."/>
            <person name="Ohkuma M."/>
        </authorList>
    </citation>
    <scope>NUCLEOTIDE SEQUENCE</scope>
    <source>
        <strain evidence="5">JCM 3172</strain>
    </source>
</reference>
<keyword evidence="1 3" id="KW-0732">Signal</keyword>
<dbReference type="PROSITE" id="PS51257">
    <property type="entry name" value="PROKAR_LIPOPROTEIN"/>
    <property type="match status" value="1"/>
</dbReference>
<feature type="compositionally biased region" description="Pro residues" evidence="2">
    <location>
        <begin position="29"/>
        <end position="41"/>
    </location>
</feature>
<dbReference type="Pfam" id="PF00089">
    <property type="entry name" value="Trypsin"/>
    <property type="match status" value="1"/>
</dbReference>